<evidence type="ECO:0000256" key="2">
    <source>
        <dbReference type="ARBA" id="ARBA00006136"/>
    </source>
</evidence>
<dbReference type="PANTHER" id="PTHR13329:SF2">
    <property type="entry name" value="SMALL RIBOSOMAL SUBUNIT PROTEIN MS40"/>
    <property type="match status" value="1"/>
</dbReference>
<name>R7TPW8_CAPTE</name>
<dbReference type="Pfam" id="PF01084">
    <property type="entry name" value="Ribosomal_S18"/>
    <property type="match status" value="1"/>
</dbReference>
<dbReference type="OMA" id="VEQARDC"/>
<dbReference type="EMBL" id="KB308962">
    <property type="protein sequence ID" value="ELT95923.1"/>
    <property type="molecule type" value="Genomic_DNA"/>
</dbReference>
<keyword evidence="4" id="KW-0809">Transit peptide</keyword>
<dbReference type="GO" id="GO:0032543">
    <property type="term" value="P:mitochondrial translation"/>
    <property type="evidence" value="ECO:0007669"/>
    <property type="project" value="InterPro"/>
</dbReference>
<keyword evidence="13" id="KW-1185">Reference proteome</keyword>
<organism evidence="11">
    <name type="scientific">Capitella teleta</name>
    <name type="common">Polychaete worm</name>
    <dbReference type="NCBI Taxonomy" id="283909"/>
    <lineage>
        <taxon>Eukaryota</taxon>
        <taxon>Metazoa</taxon>
        <taxon>Spiralia</taxon>
        <taxon>Lophotrochozoa</taxon>
        <taxon>Annelida</taxon>
        <taxon>Polychaeta</taxon>
        <taxon>Sedentaria</taxon>
        <taxon>Scolecida</taxon>
        <taxon>Capitellidae</taxon>
        <taxon>Capitella</taxon>
    </lineage>
</organism>
<dbReference type="OrthoDB" id="21463at2759"/>
<gene>
    <name evidence="11" type="ORF">CAPTEDRAFT_167201</name>
</gene>
<dbReference type="GO" id="GO:0005840">
    <property type="term" value="C:ribosome"/>
    <property type="evidence" value="ECO:0007669"/>
    <property type="project" value="UniProtKB-KW"/>
</dbReference>
<dbReference type="GO" id="GO:1990904">
    <property type="term" value="C:ribonucleoprotein complex"/>
    <property type="evidence" value="ECO:0007669"/>
    <property type="project" value="UniProtKB-KW"/>
</dbReference>
<comment type="similarity">
    <text evidence="2">Belongs to the bacterial ribosomal protein bS18 family. Mitochondrion-specific ribosomal protein mS40 subfamily.</text>
</comment>
<dbReference type="GO" id="GO:0003735">
    <property type="term" value="F:structural constituent of ribosome"/>
    <property type="evidence" value="ECO:0007669"/>
    <property type="project" value="InterPro"/>
</dbReference>
<dbReference type="AlphaFoldDB" id="R7TPW8"/>
<evidence type="ECO:0000313" key="12">
    <source>
        <dbReference type="EnsemblMetazoa" id="CapteP167201"/>
    </source>
</evidence>
<dbReference type="PANTHER" id="PTHR13329">
    <property type="entry name" value="MITOCHONDRIAL RIBOSOMAL PROTEIN S18B"/>
    <property type="match status" value="1"/>
</dbReference>
<reference evidence="12" key="3">
    <citation type="submission" date="2015-06" db="UniProtKB">
        <authorList>
            <consortium name="EnsemblMetazoa"/>
        </authorList>
    </citation>
    <scope>IDENTIFICATION</scope>
</reference>
<dbReference type="FunCoup" id="R7TPW8">
    <property type="interactions" value="555"/>
</dbReference>
<keyword evidence="6" id="KW-0496">Mitochondrion</keyword>
<evidence type="ECO:0000256" key="8">
    <source>
        <dbReference type="ARBA" id="ARBA00032055"/>
    </source>
</evidence>
<dbReference type="EnsemblMetazoa" id="CapteT167201">
    <property type="protein sequence ID" value="CapteP167201"/>
    <property type="gene ID" value="CapteG167201"/>
</dbReference>
<evidence type="ECO:0000256" key="6">
    <source>
        <dbReference type="ARBA" id="ARBA00023128"/>
    </source>
</evidence>
<dbReference type="InterPro" id="IPR036870">
    <property type="entry name" value="Ribosomal_bS18_sf"/>
</dbReference>
<comment type="subcellular location">
    <subcellularLocation>
        <location evidence="1">Mitochondrion</location>
    </subcellularLocation>
</comment>
<evidence type="ECO:0000256" key="3">
    <source>
        <dbReference type="ARBA" id="ARBA00022553"/>
    </source>
</evidence>
<evidence type="ECO:0000256" key="5">
    <source>
        <dbReference type="ARBA" id="ARBA00022980"/>
    </source>
</evidence>
<dbReference type="SUPFAM" id="SSF46911">
    <property type="entry name" value="Ribosomal protein S18"/>
    <property type="match status" value="1"/>
</dbReference>
<dbReference type="Proteomes" id="UP000014760">
    <property type="component" value="Unassembled WGS sequence"/>
</dbReference>
<evidence type="ECO:0000256" key="1">
    <source>
        <dbReference type="ARBA" id="ARBA00004173"/>
    </source>
</evidence>
<dbReference type="EMBL" id="AMQN01002338">
    <property type="status" value="NOT_ANNOTATED_CDS"/>
    <property type="molecule type" value="Genomic_DNA"/>
</dbReference>
<evidence type="ECO:0000256" key="4">
    <source>
        <dbReference type="ARBA" id="ARBA00022946"/>
    </source>
</evidence>
<evidence type="ECO:0000313" key="11">
    <source>
        <dbReference type="EMBL" id="ELT95923.1"/>
    </source>
</evidence>
<dbReference type="InterPro" id="IPR001648">
    <property type="entry name" value="Ribosomal_bS18"/>
</dbReference>
<dbReference type="Gene3D" id="4.10.640.10">
    <property type="entry name" value="Ribosomal protein S18"/>
    <property type="match status" value="1"/>
</dbReference>
<keyword evidence="7" id="KW-0687">Ribonucleoprotein</keyword>
<dbReference type="STRING" id="283909.R7TPW8"/>
<proteinExistence type="inferred from homology"/>
<evidence type="ECO:0000256" key="7">
    <source>
        <dbReference type="ARBA" id="ARBA00023274"/>
    </source>
</evidence>
<dbReference type="InterPro" id="IPR040054">
    <property type="entry name" value="MRPS18B"/>
</dbReference>
<keyword evidence="5" id="KW-0689">Ribosomal protein</keyword>
<keyword evidence="3" id="KW-0597">Phosphoprotein</keyword>
<evidence type="ECO:0000313" key="13">
    <source>
        <dbReference type="Proteomes" id="UP000014760"/>
    </source>
</evidence>
<accession>R7TPW8</accession>
<protein>
    <recommendedName>
        <fullName evidence="9">Small ribosomal subunit protein mS40</fullName>
    </recommendedName>
    <alternativeName>
        <fullName evidence="8">28S ribosomal protein S18-2, mitochondrial</fullName>
    </alternativeName>
    <alternativeName>
        <fullName evidence="10">28S ribosomal protein S18b, mitochondrial</fullName>
    </alternativeName>
</protein>
<sequence length="203" mass="23810">MSLGMSRLRALFSPLMSTKLYNSSLCSTRKTRLFPSVRTINTTQRRWQDDDEAASKADDKKKYFTFHSVETSIRYMQSDVFKQTYRDVLVWEPYRRNHKGAFPPSQTRSKCIRGKVVATGNPCPICRDEYLVVDPRNIELLKQFTSSETGLLLPYQKTGVCQDQHRRLLIALEQAWDLGYIEKPLPHITYDYAEYYPDQERHL</sequence>
<reference evidence="13" key="1">
    <citation type="submission" date="2012-12" db="EMBL/GenBank/DDBJ databases">
        <authorList>
            <person name="Hellsten U."/>
            <person name="Grimwood J."/>
            <person name="Chapman J.A."/>
            <person name="Shapiro H."/>
            <person name="Aerts A."/>
            <person name="Otillar R.P."/>
            <person name="Terry A.Y."/>
            <person name="Boore J.L."/>
            <person name="Simakov O."/>
            <person name="Marletaz F."/>
            <person name="Cho S.-J."/>
            <person name="Edsinger-Gonzales E."/>
            <person name="Havlak P."/>
            <person name="Kuo D.-H."/>
            <person name="Larsson T."/>
            <person name="Lv J."/>
            <person name="Arendt D."/>
            <person name="Savage R."/>
            <person name="Osoegawa K."/>
            <person name="de Jong P."/>
            <person name="Lindberg D.R."/>
            <person name="Seaver E.C."/>
            <person name="Weisblat D.A."/>
            <person name="Putnam N.H."/>
            <person name="Grigoriev I.V."/>
            <person name="Rokhsar D.S."/>
        </authorList>
    </citation>
    <scope>NUCLEOTIDE SEQUENCE</scope>
    <source>
        <strain evidence="13">I ESC-2004</strain>
    </source>
</reference>
<evidence type="ECO:0000256" key="10">
    <source>
        <dbReference type="ARBA" id="ARBA00035515"/>
    </source>
</evidence>
<dbReference type="HOGENOM" id="CLU_089746_1_0_1"/>
<evidence type="ECO:0000256" key="9">
    <source>
        <dbReference type="ARBA" id="ARBA00035130"/>
    </source>
</evidence>
<reference evidence="11 13" key="2">
    <citation type="journal article" date="2013" name="Nature">
        <title>Insights into bilaterian evolution from three spiralian genomes.</title>
        <authorList>
            <person name="Simakov O."/>
            <person name="Marletaz F."/>
            <person name="Cho S.J."/>
            <person name="Edsinger-Gonzales E."/>
            <person name="Havlak P."/>
            <person name="Hellsten U."/>
            <person name="Kuo D.H."/>
            <person name="Larsson T."/>
            <person name="Lv J."/>
            <person name="Arendt D."/>
            <person name="Savage R."/>
            <person name="Osoegawa K."/>
            <person name="de Jong P."/>
            <person name="Grimwood J."/>
            <person name="Chapman J.A."/>
            <person name="Shapiro H."/>
            <person name="Aerts A."/>
            <person name="Otillar R.P."/>
            <person name="Terry A.Y."/>
            <person name="Boore J.L."/>
            <person name="Grigoriev I.V."/>
            <person name="Lindberg D.R."/>
            <person name="Seaver E.C."/>
            <person name="Weisblat D.A."/>
            <person name="Putnam N.H."/>
            <person name="Rokhsar D.S."/>
        </authorList>
    </citation>
    <scope>NUCLEOTIDE SEQUENCE</scope>
    <source>
        <strain evidence="11 13">I ESC-2004</strain>
    </source>
</reference>
<dbReference type="GO" id="GO:0005739">
    <property type="term" value="C:mitochondrion"/>
    <property type="evidence" value="ECO:0007669"/>
    <property type="project" value="UniProtKB-SubCell"/>
</dbReference>